<feature type="transmembrane region" description="Helical" evidence="6">
    <location>
        <begin position="39"/>
        <end position="59"/>
    </location>
</feature>
<feature type="transmembrane region" description="Helical" evidence="6">
    <location>
        <begin position="222"/>
        <end position="243"/>
    </location>
</feature>
<dbReference type="PANTHER" id="PTHR30250">
    <property type="entry name" value="PST FAMILY PREDICTED COLANIC ACID TRANSPORTER"/>
    <property type="match status" value="1"/>
</dbReference>
<comment type="subcellular location">
    <subcellularLocation>
        <location evidence="1">Cell membrane</location>
        <topology evidence="1">Multi-pass membrane protein</topology>
    </subcellularLocation>
</comment>
<feature type="transmembrane region" description="Helical" evidence="6">
    <location>
        <begin position="295"/>
        <end position="317"/>
    </location>
</feature>
<feature type="transmembrane region" description="Helical" evidence="6">
    <location>
        <begin position="179"/>
        <end position="201"/>
    </location>
</feature>
<dbReference type="GO" id="GO:0005886">
    <property type="term" value="C:plasma membrane"/>
    <property type="evidence" value="ECO:0007669"/>
    <property type="project" value="UniProtKB-SubCell"/>
</dbReference>
<evidence type="ECO:0000256" key="5">
    <source>
        <dbReference type="ARBA" id="ARBA00023136"/>
    </source>
</evidence>
<protein>
    <submittedName>
        <fullName evidence="7">Membrane protein involved in the export of O-antigen and teichoic acid</fullName>
    </submittedName>
</protein>
<evidence type="ECO:0000313" key="8">
    <source>
        <dbReference type="Proteomes" id="UP000193804"/>
    </source>
</evidence>
<organism evidence="7 8">
    <name type="scientific">Marivirga sericea</name>
    <dbReference type="NCBI Taxonomy" id="1028"/>
    <lineage>
        <taxon>Bacteria</taxon>
        <taxon>Pseudomonadati</taxon>
        <taxon>Bacteroidota</taxon>
        <taxon>Cytophagia</taxon>
        <taxon>Cytophagales</taxon>
        <taxon>Marivirgaceae</taxon>
        <taxon>Marivirga</taxon>
    </lineage>
</organism>
<accession>A0A1X7J6Z6</accession>
<dbReference type="RefSeq" id="WP_085516323.1">
    <property type="nucleotide sequence ID" value="NZ_FXAW01000002.1"/>
</dbReference>
<keyword evidence="4 6" id="KW-1133">Transmembrane helix</keyword>
<feature type="transmembrane region" description="Helical" evidence="6">
    <location>
        <begin position="337"/>
        <end position="357"/>
    </location>
</feature>
<gene>
    <name evidence="7" type="ORF">SAMN05661096_01383</name>
</gene>
<evidence type="ECO:0000256" key="2">
    <source>
        <dbReference type="ARBA" id="ARBA00022475"/>
    </source>
</evidence>
<reference evidence="8" key="1">
    <citation type="submission" date="2017-04" db="EMBL/GenBank/DDBJ databases">
        <authorList>
            <person name="Varghese N."/>
            <person name="Submissions S."/>
        </authorList>
    </citation>
    <scope>NUCLEOTIDE SEQUENCE [LARGE SCALE GENOMIC DNA]</scope>
    <source>
        <strain evidence="8">DSM 4125</strain>
    </source>
</reference>
<name>A0A1X7J6Z6_9BACT</name>
<proteinExistence type="predicted"/>
<evidence type="ECO:0000256" key="3">
    <source>
        <dbReference type="ARBA" id="ARBA00022692"/>
    </source>
</evidence>
<feature type="transmembrane region" description="Helical" evidence="6">
    <location>
        <begin position="12"/>
        <end position="33"/>
    </location>
</feature>
<feature type="transmembrane region" description="Helical" evidence="6">
    <location>
        <begin position="465"/>
        <end position="485"/>
    </location>
</feature>
<feature type="transmembrane region" description="Helical" evidence="6">
    <location>
        <begin position="364"/>
        <end position="384"/>
    </location>
</feature>
<feature type="transmembrane region" description="Helical" evidence="6">
    <location>
        <begin position="79"/>
        <end position="103"/>
    </location>
</feature>
<evidence type="ECO:0000256" key="6">
    <source>
        <dbReference type="SAM" id="Phobius"/>
    </source>
</evidence>
<dbReference type="OrthoDB" id="1414494at2"/>
<feature type="transmembrane region" description="Helical" evidence="6">
    <location>
        <begin position="115"/>
        <end position="133"/>
    </location>
</feature>
<keyword evidence="8" id="KW-1185">Reference proteome</keyword>
<feature type="transmembrane region" description="Helical" evidence="6">
    <location>
        <begin position="154"/>
        <end position="173"/>
    </location>
</feature>
<keyword evidence="3 6" id="KW-0812">Transmembrane</keyword>
<feature type="transmembrane region" description="Helical" evidence="6">
    <location>
        <begin position="255"/>
        <end position="274"/>
    </location>
</feature>
<dbReference type="AlphaFoldDB" id="A0A1X7J6Z6"/>
<feature type="transmembrane region" description="Helical" evidence="6">
    <location>
        <begin position="427"/>
        <end position="445"/>
    </location>
</feature>
<evidence type="ECO:0000313" key="7">
    <source>
        <dbReference type="EMBL" id="SMG23465.1"/>
    </source>
</evidence>
<dbReference type="Proteomes" id="UP000193804">
    <property type="component" value="Unassembled WGS sequence"/>
</dbReference>
<keyword evidence="2" id="KW-1003">Cell membrane</keyword>
<keyword evidence="5 6" id="KW-0472">Membrane</keyword>
<sequence>MRNKQNNFLINYGFKLISNLLTVIIGFITTAIVPKTLGASNYGIFSYLTDVLTKIFALFDLRSSTYFYIKYSQNTRDKYFLSFYFLYAISISSLFTLVIILIKITPIGDLIFENISLKIILVGLLYVLFFWFQDIFTKLMDAIGETKKVEIFKIIGRIVGLILLLSLFFTTNLNLFTYFFYSISVVFISILSAYVFLKPNLRKVLKYSSLRFRYFFEKQFDYISPLFIYLLVGTFIAIFDRWFLQKIGGSIEQGYYGFAFLLSNIILIFLTSLLPLYTKELSTQNGNKSKMKDVFLLYTPIIFTFVAFICCFCSVFSEDLILIFADEGYLGAEQTIKIMFFYPLVSTFSNMSGTVIYTTNRTKIFRNLILIFGPIHILLLVLLISKDFGYGLGATGLAIKQVSIESLSVVIILLLNSRYLKFSLKNFILKISIIIIIFYGISSLIYSIDFLPFNSIYFEFITKGFLYTCICLILIFIFPEIFGLNKSISAKIKEKLKNIYQNK</sequence>
<evidence type="ECO:0000256" key="4">
    <source>
        <dbReference type="ARBA" id="ARBA00022989"/>
    </source>
</evidence>
<dbReference type="PANTHER" id="PTHR30250:SF11">
    <property type="entry name" value="O-ANTIGEN TRANSPORTER-RELATED"/>
    <property type="match status" value="1"/>
</dbReference>
<feature type="transmembrane region" description="Helical" evidence="6">
    <location>
        <begin position="390"/>
        <end position="415"/>
    </location>
</feature>
<dbReference type="STRING" id="1028.SAMN05661096_01383"/>
<dbReference type="EMBL" id="FXAW01000002">
    <property type="protein sequence ID" value="SMG23465.1"/>
    <property type="molecule type" value="Genomic_DNA"/>
</dbReference>
<dbReference type="InterPro" id="IPR050833">
    <property type="entry name" value="Poly_Biosynth_Transport"/>
</dbReference>
<evidence type="ECO:0000256" key="1">
    <source>
        <dbReference type="ARBA" id="ARBA00004651"/>
    </source>
</evidence>